<keyword evidence="3" id="KW-0804">Transcription</keyword>
<evidence type="ECO:0000256" key="2">
    <source>
        <dbReference type="ARBA" id="ARBA00023125"/>
    </source>
</evidence>
<reference evidence="6 7" key="1">
    <citation type="submission" date="2024-03" db="EMBL/GenBank/DDBJ databases">
        <title>Draft genome sequence of Klenkia sp. LSe6-5.</title>
        <authorList>
            <person name="Duangmal K."/>
            <person name="Chantavorakit T."/>
        </authorList>
    </citation>
    <scope>NUCLEOTIDE SEQUENCE [LARGE SCALE GENOMIC DNA]</scope>
    <source>
        <strain evidence="6 7">LSe6-5</strain>
    </source>
</reference>
<keyword evidence="2 4" id="KW-0238">DNA-binding</keyword>
<dbReference type="SUPFAM" id="SSF46689">
    <property type="entry name" value="Homeodomain-like"/>
    <property type="match status" value="1"/>
</dbReference>
<keyword evidence="7" id="KW-1185">Reference proteome</keyword>
<name>A0ABU8DTD1_9ACTN</name>
<dbReference type="PROSITE" id="PS50977">
    <property type="entry name" value="HTH_TETR_2"/>
    <property type="match status" value="1"/>
</dbReference>
<gene>
    <name evidence="6" type="ORF">TEK04_08170</name>
</gene>
<accession>A0ABU8DTD1</accession>
<dbReference type="PANTHER" id="PTHR30055">
    <property type="entry name" value="HTH-TYPE TRANSCRIPTIONAL REGULATOR RUTR"/>
    <property type="match status" value="1"/>
</dbReference>
<evidence type="ECO:0000256" key="3">
    <source>
        <dbReference type="ARBA" id="ARBA00023163"/>
    </source>
</evidence>
<proteinExistence type="predicted"/>
<evidence type="ECO:0000256" key="1">
    <source>
        <dbReference type="ARBA" id="ARBA00023015"/>
    </source>
</evidence>
<dbReference type="Pfam" id="PF00440">
    <property type="entry name" value="TetR_N"/>
    <property type="match status" value="1"/>
</dbReference>
<dbReference type="PRINTS" id="PR00455">
    <property type="entry name" value="HTHTETR"/>
</dbReference>
<dbReference type="InterPro" id="IPR023772">
    <property type="entry name" value="DNA-bd_HTH_TetR-type_CS"/>
</dbReference>
<protein>
    <submittedName>
        <fullName evidence="6">Helix-turn-helix domain-containing protein</fullName>
    </submittedName>
</protein>
<evidence type="ECO:0000259" key="5">
    <source>
        <dbReference type="PROSITE" id="PS50977"/>
    </source>
</evidence>
<dbReference type="EMBL" id="JBAPLU010000006">
    <property type="protein sequence ID" value="MEI4271696.1"/>
    <property type="molecule type" value="Genomic_DNA"/>
</dbReference>
<dbReference type="Gene3D" id="1.10.10.60">
    <property type="entry name" value="Homeodomain-like"/>
    <property type="match status" value="1"/>
</dbReference>
<organism evidence="6 7">
    <name type="scientific">Klenkia sesuvii</name>
    <dbReference type="NCBI Taxonomy" id="3103137"/>
    <lineage>
        <taxon>Bacteria</taxon>
        <taxon>Bacillati</taxon>
        <taxon>Actinomycetota</taxon>
        <taxon>Actinomycetes</taxon>
        <taxon>Geodermatophilales</taxon>
        <taxon>Geodermatophilaceae</taxon>
        <taxon>Klenkia</taxon>
    </lineage>
</organism>
<dbReference type="RefSeq" id="WP_336403830.1">
    <property type="nucleotide sequence ID" value="NZ_JBAPLU010000006.1"/>
</dbReference>
<dbReference type="Proteomes" id="UP001361570">
    <property type="component" value="Unassembled WGS sequence"/>
</dbReference>
<dbReference type="Gene3D" id="1.10.357.10">
    <property type="entry name" value="Tetracycline Repressor, domain 2"/>
    <property type="match status" value="1"/>
</dbReference>
<dbReference type="PANTHER" id="PTHR30055:SF238">
    <property type="entry name" value="MYCOFACTOCIN BIOSYNTHESIS TRANSCRIPTIONAL REGULATOR MFTR-RELATED"/>
    <property type="match status" value="1"/>
</dbReference>
<feature type="domain" description="HTH tetR-type" evidence="5">
    <location>
        <begin position="12"/>
        <end position="72"/>
    </location>
</feature>
<dbReference type="InterPro" id="IPR050109">
    <property type="entry name" value="HTH-type_TetR-like_transc_reg"/>
</dbReference>
<keyword evidence="1" id="KW-0805">Transcription regulation</keyword>
<evidence type="ECO:0000256" key="4">
    <source>
        <dbReference type="PROSITE-ProRule" id="PRU00335"/>
    </source>
</evidence>
<dbReference type="InterPro" id="IPR009057">
    <property type="entry name" value="Homeodomain-like_sf"/>
</dbReference>
<feature type="DNA-binding region" description="H-T-H motif" evidence="4">
    <location>
        <begin position="35"/>
        <end position="54"/>
    </location>
</feature>
<evidence type="ECO:0000313" key="7">
    <source>
        <dbReference type="Proteomes" id="UP001361570"/>
    </source>
</evidence>
<dbReference type="InterPro" id="IPR001647">
    <property type="entry name" value="HTH_TetR"/>
</dbReference>
<comment type="caution">
    <text evidence="6">The sequence shown here is derived from an EMBL/GenBank/DDBJ whole genome shotgun (WGS) entry which is preliminary data.</text>
</comment>
<sequence>MAERDWRAQKRSETRRRITTAAFALFDERGYATVSVGEIAHAAGVSVPTFYAYFRTKEHVVLPEQDLDWIGPHLAGQPAGVPLPEQIRLGVQRMVSGLDEDELGLLLRRWRYVREDHTLQLRGADRENRSARVVVAELGVDPDTPEGAATVVVVAACLRAATAALLRWAAGAGRSSLPQLLDEAFAALRSI</sequence>
<dbReference type="PROSITE" id="PS01081">
    <property type="entry name" value="HTH_TETR_1"/>
    <property type="match status" value="1"/>
</dbReference>
<evidence type="ECO:0000313" key="6">
    <source>
        <dbReference type="EMBL" id="MEI4271696.1"/>
    </source>
</evidence>